<dbReference type="PROSITE" id="PS50850">
    <property type="entry name" value="MFS"/>
    <property type="match status" value="1"/>
</dbReference>
<dbReference type="PROSITE" id="PS00216">
    <property type="entry name" value="SUGAR_TRANSPORT_1"/>
    <property type="match status" value="1"/>
</dbReference>
<dbReference type="GO" id="GO:0005886">
    <property type="term" value="C:plasma membrane"/>
    <property type="evidence" value="ECO:0007669"/>
    <property type="project" value="TreeGrafter"/>
</dbReference>
<dbReference type="Pfam" id="PF07690">
    <property type="entry name" value="MFS_1"/>
    <property type="match status" value="1"/>
</dbReference>
<dbReference type="InterPro" id="IPR011701">
    <property type="entry name" value="MFS"/>
</dbReference>
<proteinExistence type="predicted"/>
<feature type="transmembrane region" description="Helical" evidence="5">
    <location>
        <begin position="377"/>
        <end position="396"/>
    </location>
</feature>
<dbReference type="GO" id="GO:0022857">
    <property type="term" value="F:transmembrane transporter activity"/>
    <property type="evidence" value="ECO:0007669"/>
    <property type="project" value="InterPro"/>
</dbReference>
<gene>
    <name evidence="7" type="ORF">LECACI_7A000958</name>
</gene>
<feature type="transmembrane region" description="Helical" evidence="5">
    <location>
        <begin position="448"/>
        <end position="466"/>
    </location>
</feature>
<dbReference type="AlphaFoldDB" id="A0AAI8YS23"/>
<dbReference type="PANTHER" id="PTHR23501">
    <property type="entry name" value="MAJOR FACILITATOR SUPERFAMILY"/>
    <property type="match status" value="1"/>
</dbReference>
<feature type="transmembrane region" description="Helical" evidence="5">
    <location>
        <begin position="271"/>
        <end position="291"/>
    </location>
</feature>
<evidence type="ECO:0000313" key="8">
    <source>
        <dbReference type="Proteomes" id="UP001296104"/>
    </source>
</evidence>
<evidence type="ECO:0000256" key="3">
    <source>
        <dbReference type="ARBA" id="ARBA00022989"/>
    </source>
</evidence>
<dbReference type="InterPro" id="IPR036259">
    <property type="entry name" value="MFS_trans_sf"/>
</dbReference>
<name>A0AAI8YS23_9PEZI</name>
<accession>A0AAI8YS23</accession>
<evidence type="ECO:0000313" key="7">
    <source>
        <dbReference type="EMBL" id="CAK3807184.1"/>
    </source>
</evidence>
<dbReference type="Gene3D" id="1.20.1720.10">
    <property type="entry name" value="Multidrug resistance protein D"/>
    <property type="match status" value="1"/>
</dbReference>
<comment type="caution">
    <text evidence="7">The sequence shown here is derived from an EMBL/GenBank/DDBJ whole genome shotgun (WGS) entry which is preliminary data.</text>
</comment>
<feature type="transmembrane region" description="Helical" evidence="5">
    <location>
        <begin position="512"/>
        <end position="531"/>
    </location>
</feature>
<dbReference type="PRINTS" id="PR01036">
    <property type="entry name" value="TCRTETB"/>
</dbReference>
<organism evidence="7 8">
    <name type="scientific">Lecanosticta acicola</name>
    <dbReference type="NCBI Taxonomy" id="111012"/>
    <lineage>
        <taxon>Eukaryota</taxon>
        <taxon>Fungi</taxon>
        <taxon>Dikarya</taxon>
        <taxon>Ascomycota</taxon>
        <taxon>Pezizomycotina</taxon>
        <taxon>Dothideomycetes</taxon>
        <taxon>Dothideomycetidae</taxon>
        <taxon>Mycosphaerellales</taxon>
        <taxon>Mycosphaerellaceae</taxon>
        <taxon>Lecanosticta</taxon>
    </lineage>
</organism>
<evidence type="ECO:0000256" key="5">
    <source>
        <dbReference type="SAM" id="Phobius"/>
    </source>
</evidence>
<feature type="transmembrane region" description="Helical" evidence="5">
    <location>
        <begin position="205"/>
        <end position="225"/>
    </location>
</feature>
<keyword evidence="4 5" id="KW-0472">Membrane</keyword>
<feature type="transmembrane region" description="Helical" evidence="5">
    <location>
        <begin position="402"/>
        <end position="427"/>
    </location>
</feature>
<reference evidence="7" key="1">
    <citation type="submission" date="2023-11" db="EMBL/GenBank/DDBJ databases">
        <authorList>
            <person name="Alioto T."/>
            <person name="Alioto T."/>
            <person name="Gomez Garrido J."/>
        </authorList>
    </citation>
    <scope>NUCLEOTIDE SEQUENCE</scope>
</reference>
<keyword evidence="8" id="KW-1185">Reference proteome</keyword>
<feature type="transmembrane region" description="Helical" evidence="5">
    <location>
        <begin position="149"/>
        <end position="169"/>
    </location>
</feature>
<keyword evidence="2 5" id="KW-0812">Transmembrane</keyword>
<evidence type="ECO:0000256" key="1">
    <source>
        <dbReference type="ARBA" id="ARBA00004141"/>
    </source>
</evidence>
<dbReference type="InterPro" id="IPR020846">
    <property type="entry name" value="MFS_dom"/>
</dbReference>
<feature type="transmembrane region" description="Helical" evidence="5">
    <location>
        <begin position="117"/>
        <end position="143"/>
    </location>
</feature>
<evidence type="ECO:0000256" key="2">
    <source>
        <dbReference type="ARBA" id="ARBA00022692"/>
    </source>
</evidence>
<dbReference type="Proteomes" id="UP001296104">
    <property type="component" value="Unassembled WGS sequence"/>
</dbReference>
<feature type="transmembrane region" description="Helical" evidence="5">
    <location>
        <begin position="181"/>
        <end position="199"/>
    </location>
</feature>
<feature type="transmembrane region" description="Helical" evidence="5">
    <location>
        <begin position="85"/>
        <end position="105"/>
    </location>
</feature>
<dbReference type="PANTHER" id="PTHR23501:SF94">
    <property type="entry name" value="MAJOR FACILITATOR SUPERFAMILY (MFS) PROFILE DOMAIN-CONTAINING PROTEIN"/>
    <property type="match status" value="1"/>
</dbReference>
<comment type="subcellular location">
    <subcellularLocation>
        <location evidence="1">Membrane</location>
        <topology evidence="1">Multi-pass membrane protein</topology>
    </subcellularLocation>
</comment>
<keyword evidence="3 5" id="KW-1133">Transmembrane helix</keyword>
<evidence type="ECO:0000259" key="6">
    <source>
        <dbReference type="PROSITE" id="PS50850"/>
    </source>
</evidence>
<feature type="transmembrane region" description="Helical" evidence="5">
    <location>
        <begin position="50"/>
        <end position="73"/>
    </location>
</feature>
<feature type="domain" description="Major facilitator superfamily (MFS) profile" evidence="6">
    <location>
        <begin position="51"/>
        <end position="536"/>
    </location>
</feature>
<dbReference type="SUPFAM" id="SSF103473">
    <property type="entry name" value="MFS general substrate transporter"/>
    <property type="match status" value="1"/>
</dbReference>
<dbReference type="InterPro" id="IPR005829">
    <property type="entry name" value="Sugar_transporter_CS"/>
</dbReference>
<protein>
    <submittedName>
        <fullName evidence="7">Efflux pump antibiotic resistance</fullName>
    </submittedName>
</protein>
<feature type="transmembrane region" description="Helical" evidence="5">
    <location>
        <begin position="312"/>
        <end position="337"/>
    </location>
</feature>
<dbReference type="Gene3D" id="1.20.1250.20">
    <property type="entry name" value="MFS general substrate transporter like domains"/>
    <property type="match status" value="1"/>
</dbReference>
<feature type="transmembrane region" description="Helical" evidence="5">
    <location>
        <begin position="246"/>
        <end position="265"/>
    </location>
</feature>
<feature type="transmembrane region" description="Helical" evidence="5">
    <location>
        <begin position="349"/>
        <end position="370"/>
    </location>
</feature>
<sequence>MHSVTESKRTSKAAMTSFVSVDSLDKEDVESTMPHDERVPEWTPSRQVKLIVLGQAFVVFAISLDMTILTTTLPDVAQALNADAIMTFWIAASYLLANAVIQPIVAAVADIFGRRSVIFVALVLFTLGSILCAVADNVAWMLAGRTIQGIGGGGILSVNLIIVSDLVPLRYRAKYISFQQLCVSVGFNVAPIIGGLLVKHTTWRWLFYINLPFCAIGLTIIPFALRYERPKSSIDDKLSNVDWAGSLMFISGMTTFLVGITWGGTQFPWNSAATLVPLILGLAVVFITGLYERFLAKVTFLRLSLFHSWSAIAIYACTVLQGLTLFSELYFLVLYLLTVRLYSPLHSGIFILAFSMICVPVSGTVGPVIVRVGSYRWAVWSGWVINTLALGILTMLDAKTPTVAWVFMFLTAGIGQGLLFIAHSIAAQAACRQKDAAHAMAMYSFTRSLGLCLGVALGGTIFQNFMLHQLAHQGLPIAIAKVSEGFAPFLQAMPASAERAAIIDAYAWSLQMLFTTLCGISGLGLFLSCFIRGHSLNQEHEAEHRLRDDGPAITA</sequence>
<evidence type="ECO:0000256" key="4">
    <source>
        <dbReference type="ARBA" id="ARBA00023136"/>
    </source>
</evidence>
<dbReference type="EMBL" id="CAVMBE010000003">
    <property type="protein sequence ID" value="CAK3807184.1"/>
    <property type="molecule type" value="Genomic_DNA"/>
</dbReference>